<keyword evidence="3" id="KW-1185">Reference proteome</keyword>
<sequence length="482" mass="49773">MTGVDLVIDRCTVRVVRRGGWSWGPDPRALPARVLDALPELLLAHLPAHVTAAAEAGHDVEITEPVTLDVTITLADLLAGLAEPTPAAPEPTPGGPAGHHRTAPAPDGEPAHRDGAARAPAGLTAEDPENPEGPPRVRANALATAVAALRDGGVLDRLAPDQLAALGLPPGDGGTAPGTAVAASVPPARRQRSEVEVDSALPFLAAAAYARIGLLDAIFDAVPGGDAPLLAAALAYQVLSPPRRGWLRADADRVAAAAFAGLAEPPPEDALTALAHRTRPVLPALAATVGLTVCAGHPPGRPLLVTRPERGGVLLAEADGLFPVAWAADVPALVPFWHAAGRPTVLATPGTDAPELDGRRPPRTAEVVDLIGRLGELTDALGARTAVPLAVDDAFARALMVTAGVGLGTIAWLLWRHREPTDPQLALDRLGDLSARVRFTAEEVRVRLPLGRRHADLAAHGLLTDVRHAVWLGGRTLTFDGG</sequence>
<proteinExistence type="predicted"/>
<organism evidence="2 3">
    <name type="scientific">Catenuloplanes niger</name>
    <dbReference type="NCBI Taxonomy" id="587534"/>
    <lineage>
        <taxon>Bacteria</taxon>
        <taxon>Bacillati</taxon>
        <taxon>Actinomycetota</taxon>
        <taxon>Actinomycetes</taxon>
        <taxon>Micromonosporales</taxon>
        <taxon>Micromonosporaceae</taxon>
        <taxon>Catenuloplanes</taxon>
    </lineage>
</organism>
<gene>
    <name evidence="2" type="ORF">J2S44_007578</name>
</gene>
<evidence type="ECO:0000256" key="1">
    <source>
        <dbReference type="SAM" id="MobiDB-lite"/>
    </source>
</evidence>
<dbReference type="RefSeq" id="WP_310424551.1">
    <property type="nucleotide sequence ID" value="NZ_JAVDYC010000001.1"/>
</dbReference>
<reference evidence="2 3" key="1">
    <citation type="submission" date="2023-07" db="EMBL/GenBank/DDBJ databases">
        <title>Sequencing the genomes of 1000 actinobacteria strains.</title>
        <authorList>
            <person name="Klenk H.-P."/>
        </authorList>
    </citation>
    <scope>NUCLEOTIDE SEQUENCE [LARGE SCALE GENOMIC DNA]</scope>
    <source>
        <strain evidence="2 3">DSM 44711</strain>
    </source>
</reference>
<protein>
    <submittedName>
        <fullName evidence="2">Uncharacterized protein</fullName>
    </submittedName>
</protein>
<accession>A0AAE4CY91</accession>
<dbReference type="EMBL" id="JAVDYC010000001">
    <property type="protein sequence ID" value="MDR7327328.1"/>
    <property type="molecule type" value="Genomic_DNA"/>
</dbReference>
<dbReference type="AlphaFoldDB" id="A0AAE4CY91"/>
<dbReference type="Proteomes" id="UP001183629">
    <property type="component" value="Unassembled WGS sequence"/>
</dbReference>
<evidence type="ECO:0000313" key="3">
    <source>
        <dbReference type="Proteomes" id="UP001183629"/>
    </source>
</evidence>
<comment type="caution">
    <text evidence="2">The sequence shown here is derived from an EMBL/GenBank/DDBJ whole genome shotgun (WGS) entry which is preliminary data.</text>
</comment>
<feature type="region of interest" description="Disordered" evidence="1">
    <location>
        <begin position="83"/>
        <end position="116"/>
    </location>
</feature>
<name>A0AAE4CY91_9ACTN</name>
<evidence type="ECO:0000313" key="2">
    <source>
        <dbReference type="EMBL" id="MDR7327328.1"/>
    </source>
</evidence>